<dbReference type="STRING" id="105785.A0A2J7RET9"/>
<evidence type="ECO:0000313" key="1">
    <source>
        <dbReference type="EMBL" id="PNF39355.1"/>
    </source>
</evidence>
<organism evidence="1 2">
    <name type="scientific">Cryptotermes secundus</name>
    <dbReference type="NCBI Taxonomy" id="105785"/>
    <lineage>
        <taxon>Eukaryota</taxon>
        <taxon>Metazoa</taxon>
        <taxon>Ecdysozoa</taxon>
        <taxon>Arthropoda</taxon>
        <taxon>Hexapoda</taxon>
        <taxon>Insecta</taxon>
        <taxon>Pterygota</taxon>
        <taxon>Neoptera</taxon>
        <taxon>Polyneoptera</taxon>
        <taxon>Dictyoptera</taxon>
        <taxon>Blattodea</taxon>
        <taxon>Blattoidea</taxon>
        <taxon>Termitoidae</taxon>
        <taxon>Kalotermitidae</taxon>
        <taxon>Cryptotermitinae</taxon>
        <taxon>Cryptotermes</taxon>
    </lineage>
</organism>
<name>A0A2J7RET9_9NEOP</name>
<proteinExistence type="predicted"/>
<dbReference type="EMBL" id="NEVH01004539">
    <property type="protein sequence ID" value="PNF39355.1"/>
    <property type="molecule type" value="Genomic_DNA"/>
</dbReference>
<evidence type="ECO:0008006" key="3">
    <source>
        <dbReference type="Google" id="ProtNLM"/>
    </source>
</evidence>
<accession>A0A2J7RET9</accession>
<reference evidence="1 2" key="1">
    <citation type="submission" date="2017-12" db="EMBL/GenBank/DDBJ databases">
        <title>Hemimetabolous genomes reveal molecular basis of termite eusociality.</title>
        <authorList>
            <person name="Harrison M.C."/>
            <person name="Jongepier E."/>
            <person name="Robertson H.M."/>
            <person name="Arning N."/>
            <person name="Bitard-Feildel T."/>
            <person name="Chao H."/>
            <person name="Childers C.P."/>
            <person name="Dinh H."/>
            <person name="Doddapaneni H."/>
            <person name="Dugan S."/>
            <person name="Gowin J."/>
            <person name="Greiner C."/>
            <person name="Han Y."/>
            <person name="Hu H."/>
            <person name="Hughes D.S.T."/>
            <person name="Huylmans A.-K."/>
            <person name="Kemena C."/>
            <person name="Kremer L.P.M."/>
            <person name="Lee S.L."/>
            <person name="Lopez-Ezquerra A."/>
            <person name="Mallet L."/>
            <person name="Monroy-Kuhn J.M."/>
            <person name="Moser A."/>
            <person name="Murali S.C."/>
            <person name="Muzny D.M."/>
            <person name="Otani S."/>
            <person name="Piulachs M.-D."/>
            <person name="Poelchau M."/>
            <person name="Qu J."/>
            <person name="Schaub F."/>
            <person name="Wada-Katsumata A."/>
            <person name="Worley K.C."/>
            <person name="Xie Q."/>
            <person name="Ylla G."/>
            <person name="Poulsen M."/>
            <person name="Gibbs R.A."/>
            <person name="Schal C."/>
            <person name="Richards S."/>
            <person name="Belles X."/>
            <person name="Korb J."/>
            <person name="Bornberg-Bauer E."/>
        </authorList>
    </citation>
    <scope>NUCLEOTIDE SEQUENCE [LARGE SCALE GENOMIC DNA]</scope>
    <source>
        <tissue evidence="1">Whole body</tissue>
    </source>
</reference>
<dbReference type="InParanoid" id="A0A2J7RET9"/>
<protein>
    <recommendedName>
        <fullName evidence="3">Endonuclease/exonuclease/phosphatase domain-containing protein</fullName>
    </recommendedName>
</protein>
<sequence length="215" mass="25443">MNVHTPTEDKIDDIKDRFHEELEHVSDKFPKYPMKILLRDFNAKVGREDIFKPTIGNESLHEICNDNGVRVVYFATSKNLTVKSTIFPHCNIHKFTWTSPDRKIHNHIYRILNWDNLNNIRHETSRNFSNKMREYVKDKIDELAMNSKNKNIGDLYRGINDFKRGYQPSSNLDENGDVLADSHNILNRWRNNYSQLLNVYRISDVRQTEIHTAEP</sequence>
<dbReference type="AlphaFoldDB" id="A0A2J7RET9"/>
<comment type="caution">
    <text evidence="1">The sequence shown here is derived from an EMBL/GenBank/DDBJ whole genome shotgun (WGS) entry which is preliminary data.</text>
</comment>
<gene>
    <name evidence="1" type="ORF">B7P43_G18309</name>
</gene>
<keyword evidence="2" id="KW-1185">Reference proteome</keyword>
<dbReference type="Proteomes" id="UP000235965">
    <property type="component" value="Unassembled WGS sequence"/>
</dbReference>
<evidence type="ECO:0000313" key="2">
    <source>
        <dbReference type="Proteomes" id="UP000235965"/>
    </source>
</evidence>